<dbReference type="EMBL" id="ML210326">
    <property type="protein sequence ID" value="TFK19754.1"/>
    <property type="molecule type" value="Genomic_DNA"/>
</dbReference>
<dbReference type="Gene3D" id="2.80.10.50">
    <property type="match status" value="1"/>
</dbReference>
<accession>A0A5C3KI72</accession>
<dbReference type="AlphaFoldDB" id="A0A5C3KI72"/>
<dbReference type="GO" id="GO:0004867">
    <property type="term" value="F:serine-type endopeptidase inhibitor activity"/>
    <property type="evidence" value="ECO:0007669"/>
    <property type="project" value="InterPro"/>
</dbReference>
<keyword evidence="2" id="KW-1185">Reference proteome</keyword>
<protein>
    <recommendedName>
        <fullName evidence="3">Ricin B lectin domain-containing protein</fullName>
    </recommendedName>
</protein>
<sequence>MTLPTGHYYIRSIAQTPHYRVGRFIVEDRSLLPKKIVNGVVGQIPHAWLVEKRDNEYVLRNAGARVGVLEGKLFAFLINEPDQFWRLLPFDKDSFRIVNAADETFGWVLNEGDQEQVEVKKVDGKNPKELWTFSPLED</sequence>
<dbReference type="InterPro" id="IPR031755">
    <property type="entry name" value="Inhibitor_I66"/>
</dbReference>
<gene>
    <name evidence="1" type="ORF">FA15DRAFT_697326</name>
</gene>
<dbReference type="Pfam" id="PF16850">
    <property type="entry name" value="Inhibitor_I66"/>
    <property type="match status" value="1"/>
</dbReference>
<evidence type="ECO:0008006" key="3">
    <source>
        <dbReference type="Google" id="ProtNLM"/>
    </source>
</evidence>
<dbReference type="CDD" id="cd23428">
    <property type="entry name" value="beta-trefoil_Ricin_SPI"/>
    <property type="match status" value="1"/>
</dbReference>
<dbReference type="Proteomes" id="UP000307440">
    <property type="component" value="Unassembled WGS sequence"/>
</dbReference>
<evidence type="ECO:0000313" key="2">
    <source>
        <dbReference type="Proteomes" id="UP000307440"/>
    </source>
</evidence>
<evidence type="ECO:0000313" key="1">
    <source>
        <dbReference type="EMBL" id="TFK19754.1"/>
    </source>
</evidence>
<organism evidence="1 2">
    <name type="scientific">Coprinopsis marcescibilis</name>
    <name type="common">Agaric fungus</name>
    <name type="synonym">Psathyrella marcescibilis</name>
    <dbReference type="NCBI Taxonomy" id="230819"/>
    <lineage>
        <taxon>Eukaryota</taxon>
        <taxon>Fungi</taxon>
        <taxon>Dikarya</taxon>
        <taxon>Basidiomycota</taxon>
        <taxon>Agaricomycotina</taxon>
        <taxon>Agaricomycetes</taxon>
        <taxon>Agaricomycetidae</taxon>
        <taxon>Agaricales</taxon>
        <taxon>Agaricineae</taxon>
        <taxon>Psathyrellaceae</taxon>
        <taxon>Coprinopsis</taxon>
    </lineage>
</organism>
<dbReference type="STRING" id="230819.A0A5C3KI72"/>
<reference evidence="1 2" key="1">
    <citation type="journal article" date="2019" name="Nat. Ecol. Evol.">
        <title>Megaphylogeny resolves global patterns of mushroom evolution.</title>
        <authorList>
            <person name="Varga T."/>
            <person name="Krizsan K."/>
            <person name="Foldi C."/>
            <person name="Dima B."/>
            <person name="Sanchez-Garcia M."/>
            <person name="Sanchez-Ramirez S."/>
            <person name="Szollosi G.J."/>
            <person name="Szarkandi J.G."/>
            <person name="Papp V."/>
            <person name="Albert L."/>
            <person name="Andreopoulos W."/>
            <person name="Angelini C."/>
            <person name="Antonin V."/>
            <person name="Barry K.W."/>
            <person name="Bougher N.L."/>
            <person name="Buchanan P."/>
            <person name="Buyck B."/>
            <person name="Bense V."/>
            <person name="Catcheside P."/>
            <person name="Chovatia M."/>
            <person name="Cooper J."/>
            <person name="Damon W."/>
            <person name="Desjardin D."/>
            <person name="Finy P."/>
            <person name="Geml J."/>
            <person name="Haridas S."/>
            <person name="Hughes K."/>
            <person name="Justo A."/>
            <person name="Karasinski D."/>
            <person name="Kautmanova I."/>
            <person name="Kiss B."/>
            <person name="Kocsube S."/>
            <person name="Kotiranta H."/>
            <person name="LaButti K.M."/>
            <person name="Lechner B.E."/>
            <person name="Liimatainen K."/>
            <person name="Lipzen A."/>
            <person name="Lukacs Z."/>
            <person name="Mihaltcheva S."/>
            <person name="Morgado L.N."/>
            <person name="Niskanen T."/>
            <person name="Noordeloos M.E."/>
            <person name="Ohm R.A."/>
            <person name="Ortiz-Santana B."/>
            <person name="Ovrebo C."/>
            <person name="Racz N."/>
            <person name="Riley R."/>
            <person name="Savchenko A."/>
            <person name="Shiryaev A."/>
            <person name="Soop K."/>
            <person name="Spirin V."/>
            <person name="Szebenyi C."/>
            <person name="Tomsovsky M."/>
            <person name="Tulloss R.E."/>
            <person name="Uehling J."/>
            <person name="Grigoriev I.V."/>
            <person name="Vagvolgyi C."/>
            <person name="Papp T."/>
            <person name="Martin F.M."/>
            <person name="Miettinen O."/>
            <person name="Hibbett D.S."/>
            <person name="Nagy L.G."/>
        </authorList>
    </citation>
    <scope>NUCLEOTIDE SEQUENCE [LARGE SCALE GENOMIC DNA]</scope>
    <source>
        <strain evidence="1 2">CBS 121175</strain>
    </source>
</reference>
<name>A0A5C3KI72_COPMA</name>
<proteinExistence type="predicted"/>
<dbReference type="OrthoDB" id="3439489at2759"/>